<proteinExistence type="predicted"/>
<organism evidence="2 3">
    <name type="scientific">Chaetomium fimeti</name>
    <dbReference type="NCBI Taxonomy" id="1854472"/>
    <lineage>
        <taxon>Eukaryota</taxon>
        <taxon>Fungi</taxon>
        <taxon>Dikarya</taxon>
        <taxon>Ascomycota</taxon>
        <taxon>Pezizomycotina</taxon>
        <taxon>Sordariomycetes</taxon>
        <taxon>Sordariomycetidae</taxon>
        <taxon>Sordariales</taxon>
        <taxon>Chaetomiaceae</taxon>
        <taxon>Chaetomium</taxon>
    </lineage>
</organism>
<keyword evidence="3" id="KW-1185">Reference proteome</keyword>
<dbReference type="InterPro" id="IPR013898">
    <property type="entry name" value="Atg43"/>
</dbReference>
<evidence type="ECO:0000313" key="3">
    <source>
        <dbReference type="Proteomes" id="UP001278766"/>
    </source>
</evidence>
<dbReference type="EMBL" id="JAUEPN010000004">
    <property type="protein sequence ID" value="KAK3295559.1"/>
    <property type="molecule type" value="Genomic_DNA"/>
</dbReference>
<reference evidence="2" key="2">
    <citation type="submission" date="2023-06" db="EMBL/GenBank/DDBJ databases">
        <authorList>
            <consortium name="Lawrence Berkeley National Laboratory"/>
            <person name="Haridas S."/>
            <person name="Hensen N."/>
            <person name="Bonometti L."/>
            <person name="Westerberg I."/>
            <person name="Brannstrom I.O."/>
            <person name="Guillou S."/>
            <person name="Cros-Aarteil S."/>
            <person name="Calhoun S."/>
            <person name="Kuo A."/>
            <person name="Mondo S."/>
            <person name="Pangilinan J."/>
            <person name="Riley R."/>
            <person name="Labutti K."/>
            <person name="Andreopoulos B."/>
            <person name="Lipzen A."/>
            <person name="Chen C."/>
            <person name="Yanf M."/>
            <person name="Daum C."/>
            <person name="Ng V."/>
            <person name="Clum A."/>
            <person name="Steindorff A."/>
            <person name="Ohm R."/>
            <person name="Martin F."/>
            <person name="Silar P."/>
            <person name="Natvig D."/>
            <person name="Lalanne C."/>
            <person name="Gautier V."/>
            <person name="Ament-Velasquez S.L."/>
            <person name="Kruys A."/>
            <person name="Hutchinson M.I."/>
            <person name="Powell A.J."/>
            <person name="Barry K."/>
            <person name="Miller A.N."/>
            <person name="Grigoriev I.V."/>
            <person name="Debuchy R."/>
            <person name="Gladieux P."/>
            <person name="Thoren M.H."/>
            <person name="Johannesson H."/>
        </authorList>
    </citation>
    <scope>NUCLEOTIDE SEQUENCE</scope>
    <source>
        <strain evidence="2">CBS 168.71</strain>
    </source>
</reference>
<sequence>MMQCTEQHPAPVSLDRRPRHAHPNSPPKIQPPENPVIMSSSIPLQVAETVQTAHINREPSPRHDLNPSTAASKKEPVRLEPLDDGSIDQDVEAEEEEEEGETEDEKVYRRSRITPRPRRHQFPPMPDLRFEQSYLSSIRNADTWWKVGWITARDQLMMPFLQGIVYNLGLCGWQYWNRNARIHGSSVGARLRRWWYGVNNWKIPAKKVW</sequence>
<evidence type="ECO:0000256" key="1">
    <source>
        <dbReference type="SAM" id="MobiDB-lite"/>
    </source>
</evidence>
<feature type="compositionally biased region" description="Basic and acidic residues" evidence="1">
    <location>
        <begin position="55"/>
        <end position="65"/>
    </location>
</feature>
<feature type="compositionally biased region" description="Basic and acidic residues" evidence="1">
    <location>
        <begin position="72"/>
        <end position="81"/>
    </location>
</feature>
<feature type="compositionally biased region" description="Acidic residues" evidence="1">
    <location>
        <begin position="82"/>
        <end position="104"/>
    </location>
</feature>
<dbReference type="RefSeq" id="XP_062659073.1">
    <property type="nucleotide sequence ID" value="XM_062803778.1"/>
</dbReference>
<dbReference type="Pfam" id="PF08589">
    <property type="entry name" value="ATG43"/>
    <property type="match status" value="1"/>
</dbReference>
<accession>A0AAE0HFV9</accession>
<feature type="compositionally biased region" description="Pro residues" evidence="1">
    <location>
        <begin position="24"/>
        <end position="34"/>
    </location>
</feature>
<gene>
    <name evidence="2" type="ORF">B0H64DRAFT_395632</name>
</gene>
<dbReference type="PANTHER" id="PTHR38699:SF1">
    <property type="entry name" value="MITOPHAGY RECEPTOR ATG43"/>
    <property type="match status" value="1"/>
</dbReference>
<dbReference type="AlphaFoldDB" id="A0AAE0HFV9"/>
<comment type="caution">
    <text evidence="2">The sequence shown here is derived from an EMBL/GenBank/DDBJ whole genome shotgun (WGS) entry which is preliminary data.</text>
</comment>
<dbReference type="GeneID" id="87840726"/>
<feature type="compositionally biased region" description="Polar residues" evidence="1">
    <location>
        <begin position="37"/>
        <end position="54"/>
    </location>
</feature>
<evidence type="ECO:0008006" key="4">
    <source>
        <dbReference type="Google" id="ProtNLM"/>
    </source>
</evidence>
<dbReference type="Proteomes" id="UP001278766">
    <property type="component" value="Unassembled WGS sequence"/>
</dbReference>
<dbReference type="PANTHER" id="PTHR38699">
    <property type="entry name" value="CHROMOSOME 1, WHOLE GENOME SHOTGUN SEQUENCE"/>
    <property type="match status" value="1"/>
</dbReference>
<protein>
    <recommendedName>
        <fullName evidence="4">DUF1770-domain-containing protein</fullName>
    </recommendedName>
</protein>
<feature type="region of interest" description="Disordered" evidence="1">
    <location>
        <begin position="1"/>
        <end position="111"/>
    </location>
</feature>
<dbReference type="GO" id="GO:0000423">
    <property type="term" value="P:mitophagy"/>
    <property type="evidence" value="ECO:0007669"/>
    <property type="project" value="InterPro"/>
</dbReference>
<evidence type="ECO:0000313" key="2">
    <source>
        <dbReference type="EMBL" id="KAK3295559.1"/>
    </source>
</evidence>
<dbReference type="GO" id="GO:0140580">
    <property type="term" value="F:mitochondrion autophagosome adaptor activity"/>
    <property type="evidence" value="ECO:0007669"/>
    <property type="project" value="InterPro"/>
</dbReference>
<name>A0AAE0HFV9_9PEZI</name>
<reference evidence="2" key="1">
    <citation type="journal article" date="2023" name="Mol. Phylogenet. Evol.">
        <title>Genome-scale phylogeny and comparative genomics of the fungal order Sordariales.</title>
        <authorList>
            <person name="Hensen N."/>
            <person name="Bonometti L."/>
            <person name="Westerberg I."/>
            <person name="Brannstrom I.O."/>
            <person name="Guillou S."/>
            <person name="Cros-Aarteil S."/>
            <person name="Calhoun S."/>
            <person name="Haridas S."/>
            <person name="Kuo A."/>
            <person name="Mondo S."/>
            <person name="Pangilinan J."/>
            <person name="Riley R."/>
            <person name="LaButti K."/>
            <person name="Andreopoulos B."/>
            <person name="Lipzen A."/>
            <person name="Chen C."/>
            <person name="Yan M."/>
            <person name="Daum C."/>
            <person name="Ng V."/>
            <person name="Clum A."/>
            <person name="Steindorff A."/>
            <person name="Ohm R.A."/>
            <person name="Martin F."/>
            <person name="Silar P."/>
            <person name="Natvig D.O."/>
            <person name="Lalanne C."/>
            <person name="Gautier V."/>
            <person name="Ament-Velasquez S.L."/>
            <person name="Kruys A."/>
            <person name="Hutchinson M.I."/>
            <person name="Powell A.J."/>
            <person name="Barry K."/>
            <person name="Miller A.N."/>
            <person name="Grigoriev I.V."/>
            <person name="Debuchy R."/>
            <person name="Gladieux P."/>
            <person name="Hiltunen Thoren M."/>
            <person name="Johannesson H."/>
        </authorList>
    </citation>
    <scope>NUCLEOTIDE SEQUENCE</scope>
    <source>
        <strain evidence="2">CBS 168.71</strain>
    </source>
</reference>